<dbReference type="Gene3D" id="3.30.1340.10">
    <property type="entry name" value="HPr-like"/>
    <property type="match status" value="1"/>
</dbReference>
<dbReference type="SUPFAM" id="SSF55594">
    <property type="entry name" value="HPr-like"/>
    <property type="match status" value="1"/>
</dbReference>
<dbReference type="AlphaFoldDB" id="A0A4P6LW89"/>
<name>A0A4P6LW89_9FIRM</name>
<dbReference type="Proteomes" id="UP000289794">
    <property type="component" value="Chromosome"/>
</dbReference>
<organism evidence="1 2">
    <name type="scientific">Blautia producta</name>
    <dbReference type="NCBI Taxonomy" id="33035"/>
    <lineage>
        <taxon>Bacteria</taxon>
        <taxon>Bacillati</taxon>
        <taxon>Bacillota</taxon>
        <taxon>Clostridia</taxon>
        <taxon>Lachnospirales</taxon>
        <taxon>Lachnospiraceae</taxon>
        <taxon>Blautia</taxon>
    </lineage>
</organism>
<proteinExistence type="predicted"/>
<accession>A0A4P6LW89</accession>
<evidence type="ECO:0000313" key="2">
    <source>
        <dbReference type="Proteomes" id="UP000289794"/>
    </source>
</evidence>
<dbReference type="InterPro" id="IPR035895">
    <property type="entry name" value="HPr-like_sf"/>
</dbReference>
<gene>
    <name evidence="1" type="ORF">PMF13cell1_01620</name>
</gene>
<protein>
    <recommendedName>
        <fullName evidence="3">HPr family phosphocarrier protein</fullName>
    </recommendedName>
</protein>
<dbReference type="KEGG" id="bpro:PMF13cell1_01620"/>
<reference evidence="1 2" key="1">
    <citation type="submission" date="2019-01" db="EMBL/GenBank/DDBJ databases">
        <title>PMF-metabolizing Aryl O-demethylase.</title>
        <authorList>
            <person name="Kim M."/>
        </authorList>
    </citation>
    <scope>NUCLEOTIDE SEQUENCE [LARGE SCALE GENOMIC DNA]</scope>
    <source>
        <strain evidence="1 2">PMF1</strain>
    </source>
</reference>
<dbReference type="EMBL" id="CP035945">
    <property type="protein sequence ID" value="QBE96082.1"/>
    <property type="molecule type" value="Genomic_DNA"/>
</dbReference>
<sequence>MSERENDKLEKQILEYISRAAGKRAARYTEERGKREMITFPVDLKDVNEVIDFVNLANKVDYDVDLRYGSCIYDAKSVISAMLISAARSVVMQVHADCGDEQMIRETFEKYICA</sequence>
<evidence type="ECO:0008006" key="3">
    <source>
        <dbReference type="Google" id="ProtNLM"/>
    </source>
</evidence>
<evidence type="ECO:0000313" key="1">
    <source>
        <dbReference type="EMBL" id="QBE96082.1"/>
    </source>
</evidence>